<dbReference type="SUPFAM" id="SSF53927">
    <property type="entry name" value="Cytidine deaminase-like"/>
    <property type="match status" value="1"/>
</dbReference>
<accession>A0A6M3KQK2</accession>
<dbReference type="InterPro" id="IPR016193">
    <property type="entry name" value="Cytidine_deaminase-like"/>
</dbReference>
<dbReference type="Pfam" id="PF00383">
    <property type="entry name" value="dCMP_cyt_deam_1"/>
    <property type="match status" value="1"/>
</dbReference>
<dbReference type="EMBL" id="MT142520">
    <property type="protein sequence ID" value="QJA83881.1"/>
    <property type="molecule type" value="Genomic_DNA"/>
</dbReference>
<dbReference type="GO" id="GO:0003824">
    <property type="term" value="F:catalytic activity"/>
    <property type="evidence" value="ECO:0007669"/>
    <property type="project" value="InterPro"/>
</dbReference>
<dbReference type="Gene3D" id="3.40.140.10">
    <property type="entry name" value="Cytidine Deaminase, domain 2"/>
    <property type="match status" value="1"/>
</dbReference>
<evidence type="ECO:0000313" key="2">
    <source>
        <dbReference type="EMBL" id="QJA83881.1"/>
    </source>
</evidence>
<name>A0A6M3KQK2_9ZZZZ</name>
<organism evidence="2">
    <name type="scientific">viral metagenome</name>
    <dbReference type="NCBI Taxonomy" id="1070528"/>
    <lineage>
        <taxon>unclassified sequences</taxon>
        <taxon>metagenomes</taxon>
        <taxon>organismal metagenomes</taxon>
    </lineage>
</organism>
<protein>
    <submittedName>
        <fullName evidence="2">Putative CMP/dCMP deaminase zinc-binding</fullName>
    </submittedName>
</protein>
<sequence length="95" mass="10286">MGFISGEGLHMCPASHAERNAMYTAARMGHPTEGCILYIYSNIPVCIECAKGIIMAGIKEVVISVLGDYEVMGLSGQQLLEEAEVIIRKPQEDVS</sequence>
<dbReference type="AlphaFoldDB" id="A0A6M3KQK2"/>
<reference evidence="2" key="1">
    <citation type="submission" date="2020-03" db="EMBL/GenBank/DDBJ databases">
        <title>The deep terrestrial virosphere.</title>
        <authorList>
            <person name="Holmfeldt K."/>
            <person name="Nilsson E."/>
            <person name="Simone D."/>
            <person name="Lopez-Fernandez M."/>
            <person name="Wu X."/>
            <person name="de Brujin I."/>
            <person name="Lundin D."/>
            <person name="Andersson A."/>
            <person name="Bertilsson S."/>
            <person name="Dopson M."/>
        </authorList>
    </citation>
    <scope>NUCLEOTIDE SEQUENCE</scope>
    <source>
        <strain evidence="2">MM415A00246</strain>
    </source>
</reference>
<feature type="domain" description="CMP/dCMP-type deaminase" evidence="1">
    <location>
        <begin position="1"/>
        <end position="87"/>
    </location>
</feature>
<gene>
    <name evidence="2" type="ORF">MM415A00246_0003</name>
</gene>
<proteinExistence type="predicted"/>
<evidence type="ECO:0000259" key="1">
    <source>
        <dbReference type="PROSITE" id="PS51747"/>
    </source>
</evidence>
<dbReference type="PROSITE" id="PS51747">
    <property type="entry name" value="CYT_DCMP_DEAMINASES_2"/>
    <property type="match status" value="1"/>
</dbReference>
<dbReference type="InterPro" id="IPR002125">
    <property type="entry name" value="CMP_dCMP_dom"/>
</dbReference>